<proteinExistence type="inferred from homology"/>
<evidence type="ECO:0000256" key="2">
    <source>
        <dbReference type="ARBA" id="ARBA00010488"/>
    </source>
</evidence>
<dbReference type="Pfam" id="PF04464">
    <property type="entry name" value="Glyphos_transf"/>
    <property type="match status" value="1"/>
</dbReference>
<comment type="subcellular location">
    <subcellularLocation>
        <location evidence="1">Cell membrane</location>
        <topology evidence="1">Peripheral membrane protein</topology>
    </subcellularLocation>
</comment>
<evidence type="ECO:0000256" key="5">
    <source>
        <dbReference type="ARBA" id="ARBA00022944"/>
    </source>
</evidence>
<dbReference type="GO" id="GO:0047355">
    <property type="term" value="F:CDP-glycerol glycerophosphotransferase activity"/>
    <property type="evidence" value="ECO:0007669"/>
    <property type="project" value="InterPro"/>
</dbReference>
<sequence length="408" mass="48820">MNFTHRIIYRLIKLIKIIIRNGLIVLNDGLICLPVKKNYYLFESFNGKDVSDNPAAIYKQLVHDDPSTRDRAYFGVKPGMYKELHEKYPNVHLLKRFMPKWIYCTARAQFWIFNSRMPTWWRKNKGTVYIQTWHGTPLKKLGLDMKQVEMPGTSTKRYKKHFKKETQRWDYLIAPNLYSEKIFKSAFAFKNRFLKIGYPRNDVLYRDDRPEVIKRLKKSLLGRSDVHVITYAPTWRDDDYITRGAYRFELKFSLKEFFKHVPKDTILIIRPHYLIKSKIDVGKFKDRVKVMRDVDISKLYLISDLLITDYSSVMFDYANLNRPMLFFSYDLAHYRNTLRGFYFDYQKDIPGPLATTADQLYKDLDVYTKHHGFPEYAEKMKQFRHKYCTWESADSSEKVVQLLKKVGK</sequence>
<gene>
    <name evidence="7" type="ORF">ELX58_02180</name>
</gene>
<keyword evidence="6" id="KW-0472">Membrane</keyword>
<comment type="similarity">
    <text evidence="2">Belongs to the CDP-glycerol glycerophosphotransferase family.</text>
</comment>
<dbReference type="GO" id="GO:0019350">
    <property type="term" value="P:teichoic acid biosynthetic process"/>
    <property type="evidence" value="ECO:0007669"/>
    <property type="project" value="UniProtKB-KW"/>
</dbReference>
<dbReference type="PANTHER" id="PTHR37316:SF3">
    <property type="entry name" value="TEICHOIC ACID GLYCEROL-PHOSPHATE TRANSFERASE"/>
    <property type="match status" value="1"/>
</dbReference>
<accession>A0A4P6ZK08</accession>
<evidence type="ECO:0000313" key="7">
    <source>
        <dbReference type="EMBL" id="QBP17978.1"/>
    </source>
</evidence>
<evidence type="ECO:0000313" key="8">
    <source>
        <dbReference type="Proteomes" id="UP000294321"/>
    </source>
</evidence>
<dbReference type="PANTHER" id="PTHR37316">
    <property type="entry name" value="TEICHOIC ACID GLYCEROL-PHOSPHATE PRIMASE"/>
    <property type="match status" value="1"/>
</dbReference>
<dbReference type="GO" id="GO:0005886">
    <property type="term" value="C:plasma membrane"/>
    <property type="evidence" value="ECO:0007669"/>
    <property type="project" value="UniProtKB-SubCell"/>
</dbReference>
<keyword evidence="3" id="KW-1003">Cell membrane</keyword>
<dbReference type="InterPro" id="IPR007554">
    <property type="entry name" value="Glycerophosphate_synth"/>
</dbReference>
<dbReference type="AlphaFoldDB" id="A0A4P6ZK08"/>
<dbReference type="EMBL" id="CP034726">
    <property type="protein sequence ID" value="QBP17978.1"/>
    <property type="molecule type" value="Genomic_DNA"/>
</dbReference>
<evidence type="ECO:0000256" key="1">
    <source>
        <dbReference type="ARBA" id="ARBA00004202"/>
    </source>
</evidence>
<evidence type="ECO:0000256" key="6">
    <source>
        <dbReference type="ARBA" id="ARBA00023136"/>
    </source>
</evidence>
<dbReference type="Proteomes" id="UP000294321">
    <property type="component" value="Chromosome"/>
</dbReference>
<keyword evidence="5" id="KW-0777">Teichoic acid biosynthesis</keyword>
<dbReference type="OrthoDB" id="9811865at2"/>
<dbReference type="Gene3D" id="3.40.50.12580">
    <property type="match status" value="1"/>
</dbReference>
<keyword evidence="8" id="KW-1185">Reference proteome</keyword>
<dbReference type="InterPro" id="IPR043149">
    <property type="entry name" value="TagF_N"/>
</dbReference>
<dbReference type="InterPro" id="IPR043148">
    <property type="entry name" value="TagF_C"/>
</dbReference>
<organism evidence="7 8">
    <name type="scientific">Acetilactobacillus jinshanensis</name>
    <dbReference type="NCBI Taxonomy" id="1720083"/>
    <lineage>
        <taxon>Bacteria</taxon>
        <taxon>Bacillati</taxon>
        <taxon>Bacillota</taxon>
        <taxon>Bacilli</taxon>
        <taxon>Lactobacillales</taxon>
        <taxon>Lactobacillaceae</taxon>
        <taxon>Acetilactobacillus</taxon>
    </lineage>
</organism>
<evidence type="ECO:0000256" key="4">
    <source>
        <dbReference type="ARBA" id="ARBA00022679"/>
    </source>
</evidence>
<dbReference type="RefSeq" id="WP_133441535.1">
    <property type="nucleotide sequence ID" value="NZ_CP034726.1"/>
</dbReference>
<evidence type="ECO:0000256" key="3">
    <source>
        <dbReference type="ARBA" id="ARBA00022475"/>
    </source>
</evidence>
<keyword evidence="4 7" id="KW-0808">Transferase</keyword>
<dbReference type="InterPro" id="IPR051612">
    <property type="entry name" value="Teichoic_Acid_Biosynth"/>
</dbReference>
<dbReference type="SUPFAM" id="SSF53756">
    <property type="entry name" value="UDP-Glycosyltransferase/glycogen phosphorylase"/>
    <property type="match status" value="1"/>
</dbReference>
<name>A0A4P6ZK08_9LACO</name>
<protein>
    <submittedName>
        <fullName evidence="7">CDP-glycerol glycerophosphotransferase family protein</fullName>
    </submittedName>
</protein>
<reference evidence="8" key="1">
    <citation type="submission" date="2018-12" db="EMBL/GenBank/DDBJ databases">
        <title>A new species of lactobacillus.</title>
        <authorList>
            <person name="Jian Y."/>
            <person name="Xin L."/>
            <person name="Hong Z.J."/>
            <person name="Ming L.Z."/>
            <person name="Hong X.Z."/>
        </authorList>
    </citation>
    <scope>NUCLEOTIDE SEQUENCE [LARGE SCALE GENOMIC DNA]</scope>
    <source>
        <strain evidence="8">HSLZ-75</strain>
    </source>
</reference>
<dbReference type="Gene3D" id="3.40.50.11820">
    <property type="match status" value="1"/>
</dbReference>
<dbReference type="KEGG" id="lji:ELX58_02180"/>